<evidence type="ECO:0000256" key="1">
    <source>
        <dbReference type="SAM" id="MobiDB-lite"/>
    </source>
</evidence>
<accession>A0A2T5UW27</accession>
<feature type="region of interest" description="Disordered" evidence="1">
    <location>
        <begin position="1"/>
        <end position="50"/>
    </location>
</feature>
<keyword evidence="2" id="KW-1133">Transmembrane helix</keyword>
<keyword evidence="4" id="KW-1185">Reference proteome</keyword>
<keyword evidence="2" id="KW-0472">Membrane</keyword>
<organism evidence="3 4">
    <name type="scientific">Breoghania corrubedonensis</name>
    <dbReference type="NCBI Taxonomy" id="665038"/>
    <lineage>
        <taxon>Bacteria</taxon>
        <taxon>Pseudomonadati</taxon>
        <taxon>Pseudomonadota</taxon>
        <taxon>Alphaproteobacteria</taxon>
        <taxon>Hyphomicrobiales</taxon>
        <taxon>Stappiaceae</taxon>
        <taxon>Breoghania</taxon>
    </lineage>
</organism>
<dbReference type="AlphaFoldDB" id="A0A2T5UW27"/>
<evidence type="ECO:0000256" key="2">
    <source>
        <dbReference type="SAM" id="Phobius"/>
    </source>
</evidence>
<sequence length="88" mass="9548">MSRSTLMAGERTHKPHGRGSQPAGAENTGSVGEEPCLEKFATRNGPDRRGRAWHRKARHWDEWKTVSLVGALIVMTLAIVISAIAATA</sequence>
<keyword evidence="2" id="KW-0812">Transmembrane</keyword>
<name>A0A2T5UW27_9HYPH</name>
<comment type="caution">
    <text evidence="3">The sequence shown here is derived from an EMBL/GenBank/DDBJ whole genome shotgun (WGS) entry which is preliminary data.</text>
</comment>
<dbReference type="Proteomes" id="UP000244081">
    <property type="component" value="Unassembled WGS sequence"/>
</dbReference>
<protein>
    <submittedName>
        <fullName evidence="3">Uncharacterized protein</fullName>
    </submittedName>
</protein>
<evidence type="ECO:0000313" key="4">
    <source>
        <dbReference type="Proteomes" id="UP000244081"/>
    </source>
</evidence>
<proteinExistence type="predicted"/>
<dbReference type="EMBL" id="QAYG01000012">
    <property type="protein sequence ID" value="PTW55708.1"/>
    <property type="molecule type" value="Genomic_DNA"/>
</dbReference>
<evidence type="ECO:0000313" key="3">
    <source>
        <dbReference type="EMBL" id="PTW55708.1"/>
    </source>
</evidence>
<gene>
    <name evidence="3" type="ORF">C8N35_11233</name>
</gene>
<feature type="transmembrane region" description="Helical" evidence="2">
    <location>
        <begin position="65"/>
        <end position="86"/>
    </location>
</feature>
<reference evidence="3 4" key="1">
    <citation type="submission" date="2018-04" db="EMBL/GenBank/DDBJ databases">
        <title>Genomic Encyclopedia of Archaeal and Bacterial Type Strains, Phase II (KMG-II): from individual species to whole genera.</title>
        <authorList>
            <person name="Goeker M."/>
        </authorList>
    </citation>
    <scope>NUCLEOTIDE SEQUENCE [LARGE SCALE GENOMIC DNA]</scope>
    <source>
        <strain evidence="3 4">DSM 23382</strain>
    </source>
</reference>
<feature type="compositionally biased region" description="Basic and acidic residues" evidence="1">
    <location>
        <begin position="36"/>
        <end position="50"/>
    </location>
</feature>
<dbReference type="RefSeq" id="WP_146177452.1">
    <property type="nucleotide sequence ID" value="NZ_QAYG01000012.1"/>
</dbReference>